<dbReference type="RefSeq" id="WP_171644106.1">
    <property type="nucleotide sequence ID" value="NZ_WHOA01000099.1"/>
</dbReference>
<dbReference type="NCBIfam" id="TIGR02887">
    <property type="entry name" value="spore_ger_x_C"/>
    <property type="match status" value="1"/>
</dbReference>
<keyword evidence="7" id="KW-0449">Lipoprotein</keyword>
<evidence type="ECO:0000256" key="4">
    <source>
        <dbReference type="ARBA" id="ARBA00022729"/>
    </source>
</evidence>
<feature type="domain" description="Spore germination GerAC-like C-terminal" evidence="8">
    <location>
        <begin position="200"/>
        <end position="372"/>
    </location>
</feature>
<dbReference type="Pfam" id="PF25198">
    <property type="entry name" value="Spore_GerAC_N"/>
    <property type="match status" value="1"/>
</dbReference>
<keyword evidence="3" id="KW-0309">Germination</keyword>
<dbReference type="PANTHER" id="PTHR35789:SF1">
    <property type="entry name" value="SPORE GERMINATION PROTEIN B3"/>
    <property type="match status" value="1"/>
</dbReference>
<comment type="caution">
    <text evidence="10">The sequence shown here is derived from an EMBL/GenBank/DDBJ whole genome shotgun (WGS) entry which is preliminary data.</text>
</comment>
<dbReference type="Proteomes" id="UP000616779">
    <property type="component" value="Unassembled WGS sequence"/>
</dbReference>
<keyword evidence="5" id="KW-0472">Membrane</keyword>
<dbReference type="InterPro" id="IPR046953">
    <property type="entry name" value="Spore_GerAC-like_C"/>
</dbReference>
<gene>
    <name evidence="10" type="ORF">GC098_15615</name>
</gene>
<keyword evidence="4" id="KW-0732">Signal</keyword>
<evidence type="ECO:0000256" key="2">
    <source>
        <dbReference type="ARBA" id="ARBA00007886"/>
    </source>
</evidence>
<keyword evidence="6" id="KW-0564">Palmitate</keyword>
<protein>
    <submittedName>
        <fullName evidence="10">Ger(X)C family spore germination protein</fullName>
    </submittedName>
</protein>
<dbReference type="InterPro" id="IPR008844">
    <property type="entry name" value="Spore_GerAC-like"/>
</dbReference>
<evidence type="ECO:0000256" key="5">
    <source>
        <dbReference type="ARBA" id="ARBA00023136"/>
    </source>
</evidence>
<organism evidence="10 11">
    <name type="scientific">Paenibacillus phytorum</name>
    <dbReference type="NCBI Taxonomy" id="2654977"/>
    <lineage>
        <taxon>Bacteria</taxon>
        <taxon>Bacillati</taxon>
        <taxon>Bacillota</taxon>
        <taxon>Bacilli</taxon>
        <taxon>Bacillales</taxon>
        <taxon>Paenibacillaceae</taxon>
        <taxon>Paenibacillus</taxon>
    </lineage>
</organism>
<dbReference type="PROSITE" id="PS51257">
    <property type="entry name" value="PROKAR_LIPOPROTEIN"/>
    <property type="match status" value="1"/>
</dbReference>
<proteinExistence type="inferred from homology"/>
<comment type="similarity">
    <text evidence="2">Belongs to the GerABKC lipoprotein family.</text>
</comment>
<evidence type="ECO:0000259" key="9">
    <source>
        <dbReference type="Pfam" id="PF25198"/>
    </source>
</evidence>
<keyword evidence="11" id="KW-1185">Reference proteome</keyword>
<name>A0ABX1XX24_9BACL</name>
<dbReference type="Gene3D" id="3.30.300.210">
    <property type="entry name" value="Nutrient germinant receptor protein C, domain 3"/>
    <property type="match status" value="1"/>
</dbReference>
<dbReference type="PANTHER" id="PTHR35789">
    <property type="entry name" value="SPORE GERMINATION PROTEIN B3"/>
    <property type="match status" value="1"/>
</dbReference>
<evidence type="ECO:0000256" key="3">
    <source>
        <dbReference type="ARBA" id="ARBA00022544"/>
    </source>
</evidence>
<evidence type="ECO:0000256" key="7">
    <source>
        <dbReference type="ARBA" id="ARBA00023288"/>
    </source>
</evidence>
<evidence type="ECO:0000313" key="11">
    <source>
        <dbReference type="Proteomes" id="UP000616779"/>
    </source>
</evidence>
<dbReference type="EMBL" id="WHOA01000099">
    <property type="protein sequence ID" value="NOU72834.1"/>
    <property type="molecule type" value="Genomic_DNA"/>
</dbReference>
<reference evidence="10 11" key="1">
    <citation type="submission" date="2019-10" db="EMBL/GenBank/DDBJ databases">
        <title>Description of Paenibacillus terrestris sp. nov.</title>
        <authorList>
            <person name="Carlier A."/>
            <person name="Qi S."/>
        </authorList>
    </citation>
    <scope>NUCLEOTIDE SEQUENCE [LARGE SCALE GENOMIC DNA]</scope>
    <source>
        <strain evidence="10 11">LMG 31458</strain>
    </source>
</reference>
<evidence type="ECO:0000256" key="1">
    <source>
        <dbReference type="ARBA" id="ARBA00004635"/>
    </source>
</evidence>
<accession>A0ABX1XX24</accession>
<evidence type="ECO:0000313" key="10">
    <source>
        <dbReference type="EMBL" id="NOU72834.1"/>
    </source>
</evidence>
<sequence length="375" mass="42007">MKKSLLVLSVIVLFIPIWTGCVQKRILEELGLIVIVGYDPLENDRIKGTALLHQIDPEAKEKVQVVVTTGNTSKGIRNAQNREVSKRVVSGQLRIAMYNEKLARSGILSLTDTLSRDSAISDTMYVTVSKGSTENIITHRFPEISNIGTYLFKMIRQNIQGEQISSCTLHEFIHDVYSVGKDPVLPIIERNGDEIALNHTAIFQNDKMVGGLRVDESFVLKLIRDRYRAGALELSLDTEPFRQMKSGIQTDKINIVIENIASSSKIKLIDPSIPSFSVHISMNARIQEISNELKLGDPKVVHALENEIAKQLVRRANQLIAKTQAVRSDPIGFGEVLQSKVRHANLTDEKWREMYSKAKVQVDIKAIMVRSGVIE</sequence>
<evidence type="ECO:0000259" key="8">
    <source>
        <dbReference type="Pfam" id="PF05504"/>
    </source>
</evidence>
<dbReference type="InterPro" id="IPR057336">
    <property type="entry name" value="GerAC_N"/>
</dbReference>
<comment type="subcellular location">
    <subcellularLocation>
        <location evidence="1">Membrane</location>
        <topology evidence="1">Lipid-anchor</topology>
    </subcellularLocation>
</comment>
<evidence type="ECO:0000256" key="6">
    <source>
        <dbReference type="ARBA" id="ARBA00023139"/>
    </source>
</evidence>
<feature type="domain" description="Spore germination protein N-terminal" evidence="9">
    <location>
        <begin position="24"/>
        <end position="189"/>
    </location>
</feature>
<dbReference type="InterPro" id="IPR038501">
    <property type="entry name" value="Spore_GerAC_C_sf"/>
</dbReference>
<dbReference type="Pfam" id="PF05504">
    <property type="entry name" value="Spore_GerAC"/>
    <property type="match status" value="1"/>
</dbReference>